<reference evidence="7" key="1">
    <citation type="submission" date="2022-09" db="EMBL/GenBank/DDBJ databases">
        <title>Aureispira anguillicida sp. nov., isolated from Leptocephalus of Japanese eel Anguilla japonica.</title>
        <authorList>
            <person name="Yuasa K."/>
            <person name="Mekata T."/>
            <person name="Ikunari K."/>
        </authorList>
    </citation>
    <scope>NUCLEOTIDE SEQUENCE</scope>
    <source>
        <strain evidence="7">EL160426</strain>
    </source>
</reference>
<dbReference type="Gene3D" id="1.10.287.130">
    <property type="match status" value="1"/>
</dbReference>
<dbReference type="SMART" id="SM00387">
    <property type="entry name" value="HATPase_c"/>
    <property type="match status" value="1"/>
</dbReference>
<keyword evidence="3" id="KW-0597">Phosphoprotein</keyword>
<keyword evidence="7" id="KW-0808">Transferase</keyword>
<feature type="transmembrane region" description="Helical" evidence="4">
    <location>
        <begin position="411"/>
        <end position="432"/>
    </location>
</feature>
<dbReference type="GO" id="GO:0000155">
    <property type="term" value="F:phosphorelay sensor kinase activity"/>
    <property type="evidence" value="ECO:0007669"/>
    <property type="project" value="InterPro"/>
</dbReference>
<dbReference type="SMART" id="SM00028">
    <property type="entry name" value="TPR"/>
    <property type="match status" value="5"/>
</dbReference>
<evidence type="ECO:0000256" key="1">
    <source>
        <dbReference type="ARBA" id="ARBA00000085"/>
    </source>
</evidence>
<dbReference type="SUPFAM" id="SSF55874">
    <property type="entry name" value="ATPase domain of HSP90 chaperone/DNA topoisomerase II/histidine kinase"/>
    <property type="match status" value="1"/>
</dbReference>
<dbReference type="KEGG" id="aup:AsAng_0054010"/>
<dbReference type="PANTHER" id="PTHR43547:SF11">
    <property type="entry name" value="HISTIDINE KINASE"/>
    <property type="match status" value="1"/>
</dbReference>
<dbReference type="InterPro" id="IPR036890">
    <property type="entry name" value="HATPase_C_sf"/>
</dbReference>
<dbReference type="InterPro" id="IPR036097">
    <property type="entry name" value="HisK_dim/P_sf"/>
</dbReference>
<dbReference type="EMBL" id="AP026867">
    <property type="protein sequence ID" value="BDS14620.1"/>
    <property type="molecule type" value="Genomic_DNA"/>
</dbReference>
<dbReference type="RefSeq" id="WP_264789840.1">
    <property type="nucleotide sequence ID" value="NZ_AP026867.1"/>
</dbReference>
<name>A0A916DWF2_9BACT</name>
<evidence type="ECO:0000313" key="8">
    <source>
        <dbReference type="Proteomes" id="UP001060919"/>
    </source>
</evidence>
<sequence>MNRTVLYCFLTLLLLGAGMEPTTAQTLESWYQRYRKLPNNDIAYYEERIGLLDSIIGKEIHQEVELVLPLIDTLAFLHQRLGHKARCNHTRYKTKGFMYAIRENYLEALNYYQKYSESETFRKESVDDGYFLLDVGNLYYDLKLYNLAKTYYQDAEQVFKNKENYRGLGTINSNYCLVAQELGQIDSALHYVQKALSLQENMVKDSFQIAYTYQVIGRLYSEHKHNYPKAIANFQKTISLLSNEDLKEDFGYNQFIRYLPQTYMRLGQVYYALNEVDSGYFYLHKALEKVKAIHQDHVFIYIGTESGKTWLEQGQLKEAEDLLLATEKLAEANGNDKGLERCYAYLKQIYTQKEDYKKAIYYAAKYEVSRNFFQEEEKRLFLINEQLLQQEKNQRILKQEQTIVAEQRLRIQLYGILVLVVIILFLLIGFWWKLRRQNKEIERYAKKLENSNKVKEIILAVIGHDLRTPFNVISTNVSLILRNLNDKRAVALNKSIAQVDLAARKAYVMMDGLMQWVTLNKEEVSLKKKKRIVLDVLVNKVLNELDALIEVGGLVVKKEVDFIQLNTGANLLQIVLRNLLTNAIKNTPFSGEICIRTLLNKEGCLLQVEDSGLGIPEEQLEHLFASIDVIHVAQKGSGLGLKIVKELCDELSIEIRAFNREGGGAVFELQIPDRDICRSEMVAHNVDNNTPSITQQKLTTNEKQFLKPYITQLLAHEVFEGTAIRAIVETIKQQSRKTTVMTWVTELEQVVFLNDEHTYKEFLKESVSDAK</sequence>
<dbReference type="CDD" id="cd00082">
    <property type="entry name" value="HisKA"/>
    <property type="match status" value="1"/>
</dbReference>
<evidence type="ECO:0000256" key="4">
    <source>
        <dbReference type="SAM" id="Phobius"/>
    </source>
</evidence>
<keyword evidence="4" id="KW-0472">Membrane</keyword>
<dbReference type="EC" id="2.7.13.3" evidence="2"/>
<dbReference type="SUPFAM" id="SSF47384">
    <property type="entry name" value="Homodimeric domain of signal transducing histidine kinase"/>
    <property type="match status" value="1"/>
</dbReference>
<organism evidence="7 8">
    <name type="scientific">Aureispira anguillae</name>
    <dbReference type="NCBI Taxonomy" id="2864201"/>
    <lineage>
        <taxon>Bacteria</taxon>
        <taxon>Pseudomonadati</taxon>
        <taxon>Bacteroidota</taxon>
        <taxon>Saprospiria</taxon>
        <taxon>Saprospirales</taxon>
        <taxon>Saprospiraceae</taxon>
        <taxon>Aureispira</taxon>
    </lineage>
</organism>
<dbReference type="InterPro" id="IPR011990">
    <property type="entry name" value="TPR-like_helical_dom_sf"/>
</dbReference>
<accession>A0A916DWF2</accession>
<dbReference type="Pfam" id="PF02518">
    <property type="entry name" value="HATPase_c"/>
    <property type="match status" value="1"/>
</dbReference>
<dbReference type="SUPFAM" id="SSF48452">
    <property type="entry name" value="TPR-like"/>
    <property type="match status" value="2"/>
</dbReference>
<dbReference type="InterPro" id="IPR003661">
    <property type="entry name" value="HisK_dim/P_dom"/>
</dbReference>
<feature type="domain" description="Histidine kinase/HSP90-like ATPase" evidence="6">
    <location>
        <begin position="567"/>
        <end position="675"/>
    </location>
</feature>
<keyword evidence="8" id="KW-1185">Reference proteome</keyword>
<keyword evidence="5" id="KW-0732">Signal</keyword>
<evidence type="ECO:0000256" key="3">
    <source>
        <dbReference type="ARBA" id="ARBA00022553"/>
    </source>
</evidence>
<evidence type="ECO:0000259" key="6">
    <source>
        <dbReference type="SMART" id="SM00387"/>
    </source>
</evidence>
<feature type="chain" id="PRO_5037111607" description="histidine kinase" evidence="5">
    <location>
        <begin position="25"/>
        <end position="771"/>
    </location>
</feature>
<dbReference type="InterPro" id="IPR004358">
    <property type="entry name" value="Sig_transdc_His_kin-like_C"/>
</dbReference>
<keyword evidence="4" id="KW-1133">Transmembrane helix</keyword>
<protein>
    <recommendedName>
        <fullName evidence="2">histidine kinase</fullName>
        <ecNumber evidence="2">2.7.13.3</ecNumber>
    </recommendedName>
</protein>
<feature type="signal peptide" evidence="5">
    <location>
        <begin position="1"/>
        <end position="24"/>
    </location>
</feature>
<evidence type="ECO:0000256" key="5">
    <source>
        <dbReference type="SAM" id="SignalP"/>
    </source>
</evidence>
<keyword evidence="4" id="KW-0812">Transmembrane</keyword>
<keyword evidence="7" id="KW-0418">Kinase</keyword>
<dbReference type="Proteomes" id="UP001060919">
    <property type="component" value="Chromosome"/>
</dbReference>
<dbReference type="AlphaFoldDB" id="A0A916DWF2"/>
<dbReference type="CDD" id="cd00075">
    <property type="entry name" value="HATPase"/>
    <property type="match status" value="1"/>
</dbReference>
<dbReference type="InterPro" id="IPR019734">
    <property type="entry name" value="TPR_rpt"/>
</dbReference>
<dbReference type="PRINTS" id="PR00344">
    <property type="entry name" value="BCTRLSENSOR"/>
</dbReference>
<evidence type="ECO:0000313" key="7">
    <source>
        <dbReference type="EMBL" id="BDS14620.1"/>
    </source>
</evidence>
<dbReference type="Pfam" id="PF13424">
    <property type="entry name" value="TPR_12"/>
    <property type="match status" value="1"/>
</dbReference>
<comment type="catalytic activity">
    <reaction evidence="1">
        <text>ATP + protein L-histidine = ADP + protein N-phospho-L-histidine.</text>
        <dbReference type="EC" id="2.7.13.3"/>
    </reaction>
</comment>
<proteinExistence type="predicted"/>
<dbReference type="Gene3D" id="3.30.565.10">
    <property type="entry name" value="Histidine kinase-like ATPase, C-terminal domain"/>
    <property type="match status" value="1"/>
</dbReference>
<dbReference type="Gene3D" id="1.25.40.10">
    <property type="entry name" value="Tetratricopeptide repeat domain"/>
    <property type="match status" value="1"/>
</dbReference>
<evidence type="ECO:0000256" key="2">
    <source>
        <dbReference type="ARBA" id="ARBA00012438"/>
    </source>
</evidence>
<dbReference type="PANTHER" id="PTHR43547">
    <property type="entry name" value="TWO-COMPONENT HISTIDINE KINASE"/>
    <property type="match status" value="1"/>
</dbReference>
<dbReference type="InterPro" id="IPR003594">
    <property type="entry name" value="HATPase_dom"/>
</dbReference>
<gene>
    <name evidence="7" type="ORF">AsAng_0054010</name>
</gene>